<protein>
    <submittedName>
        <fullName evidence="1">Uncharacterized protein</fullName>
    </submittedName>
</protein>
<evidence type="ECO:0000313" key="1">
    <source>
        <dbReference type="EMBL" id="KAA6380380.1"/>
    </source>
</evidence>
<sequence length="120" mass="13221">MIEESIQGSESSLHQTEQRYLGSSSIPQLAVAIRSTDKSIQFPAMKNVLNIIIEEPESVVTILENDIISVLNKFIFNEEKGEIQFLSSAILNLIGLRSEGFDASIRAGAVIESLIQMINV</sequence>
<gene>
    <name evidence="1" type="ORF">EZS28_024093</name>
</gene>
<proteinExistence type="predicted"/>
<dbReference type="AlphaFoldDB" id="A0A5J4VCW8"/>
<dbReference type="InterPro" id="IPR016024">
    <property type="entry name" value="ARM-type_fold"/>
</dbReference>
<dbReference type="Gene3D" id="1.25.10.10">
    <property type="entry name" value="Leucine-rich Repeat Variant"/>
    <property type="match status" value="1"/>
</dbReference>
<dbReference type="EMBL" id="SNRW01007938">
    <property type="protein sequence ID" value="KAA6380380.1"/>
    <property type="molecule type" value="Genomic_DNA"/>
</dbReference>
<name>A0A5J4VCW8_9EUKA</name>
<reference evidence="1 2" key="1">
    <citation type="submission" date="2019-03" db="EMBL/GenBank/DDBJ databases">
        <title>Single cell metagenomics reveals metabolic interactions within the superorganism composed of flagellate Streblomastix strix and complex community of Bacteroidetes bacteria on its surface.</title>
        <authorList>
            <person name="Treitli S.C."/>
            <person name="Kolisko M."/>
            <person name="Husnik F."/>
            <person name="Keeling P."/>
            <person name="Hampl V."/>
        </authorList>
    </citation>
    <scope>NUCLEOTIDE SEQUENCE [LARGE SCALE GENOMIC DNA]</scope>
    <source>
        <strain evidence="1">ST1C</strain>
    </source>
</reference>
<organism evidence="1 2">
    <name type="scientific">Streblomastix strix</name>
    <dbReference type="NCBI Taxonomy" id="222440"/>
    <lineage>
        <taxon>Eukaryota</taxon>
        <taxon>Metamonada</taxon>
        <taxon>Preaxostyla</taxon>
        <taxon>Oxymonadida</taxon>
        <taxon>Streblomastigidae</taxon>
        <taxon>Streblomastix</taxon>
    </lineage>
</organism>
<accession>A0A5J4VCW8</accession>
<dbReference type="Proteomes" id="UP000324800">
    <property type="component" value="Unassembled WGS sequence"/>
</dbReference>
<dbReference type="SUPFAM" id="SSF48371">
    <property type="entry name" value="ARM repeat"/>
    <property type="match status" value="1"/>
</dbReference>
<evidence type="ECO:0000313" key="2">
    <source>
        <dbReference type="Proteomes" id="UP000324800"/>
    </source>
</evidence>
<comment type="caution">
    <text evidence="1">The sequence shown here is derived from an EMBL/GenBank/DDBJ whole genome shotgun (WGS) entry which is preliminary data.</text>
</comment>
<dbReference type="InterPro" id="IPR011989">
    <property type="entry name" value="ARM-like"/>
</dbReference>